<comment type="subcellular location">
    <subcellularLocation>
        <location evidence="1 5 6">Nucleus</location>
    </subcellularLocation>
</comment>
<keyword evidence="4 5" id="KW-0539">Nucleus</keyword>
<reference evidence="8 9" key="1">
    <citation type="journal article" date="2017" name="Environ. Microbiol.">
        <title>Decay of the glycolytic pathway and adaptation to intranuclear parasitism within Enterocytozoonidae microsporidia.</title>
        <authorList>
            <person name="Wiredu Boakye D."/>
            <person name="Jaroenlak P."/>
            <person name="Prachumwat A."/>
            <person name="Williams T.A."/>
            <person name="Bateman K.S."/>
            <person name="Itsathitphaisarn O."/>
            <person name="Sritunyalucksana K."/>
            <person name="Paszkiewicz K.H."/>
            <person name="Moore K.A."/>
            <person name="Stentiford G.D."/>
            <person name="Williams B.A."/>
        </authorList>
    </citation>
    <scope>NUCLEOTIDE SEQUENCE [LARGE SCALE GENOMIC DNA]</scope>
    <source>
        <strain evidence="8 9">GB1</strain>
    </source>
</reference>
<feature type="domain" description="Homeobox" evidence="7">
    <location>
        <begin position="27"/>
        <end position="87"/>
    </location>
</feature>
<dbReference type="CDD" id="cd00086">
    <property type="entry name" value="homeodomain"/>
    <property type="match status" value="1"/>
</dbReference>
<protein>
    <submittedName>
        <fullName evidence="8">HD5</fullName>
    </submittedName>
</protein>
<evidence type="ECO:0000256" key="2">
    <source>
        <dbReference type="ARBA" id="ARBA00023125"/>
    </source>
</evidence>
<dbReference type="Pfam" id="PF00046">
    <property type="entry name" value="Homeodomain"/>
    <property type="match status" value="1"/>
</dbReference>
<dbReference type="Proteomes" id="UP000192639">
    <property type="component" value="Unassembled WGS sequence"/>
</dbReference>
<dbReference type="InterPro" id="IPR009057">
    <property type="entry name" value="Homeodomain-like_sf"/>
</dbReference>
<dbReference type="EMBL" id="LWDP01000054">
    <property type="protein sequence ID" value="ORD93691.1"/>
    <property type="molecule type" value="Genomic_DNA"/>
</dbReference>
<dbReference type="InterPro" id="IPR001356">
    <property type="entry name" value="HD"/>
</dbReference>
<dbReference type="SMART" id="SM00389">
    <property type="entry name" value="HOX"/>
    <property type="match status" value="1"/>
</dbReference>
<dbReference type="PROSITE" id="PS00027">
    <property type="entry name" value="HOMEOBOX_1"/>
    <property type="match status" value="1"/>
</dbReference>
<evidence type="ECO:0000259" key="7">
    <source>
        <dbReference type="PROSITE" id="PS50071"/>
    </source>
</evidence>
<evidence type="ECO:0000256" key="3">
    <source>
        <dbReference type="ARBA" id="ARBA00023155"/>
    </source>
</evidence>
<gene>
    <name evidence="8" type="primary">HD5</name>
    <name evidence="8" type="ORF">ECANGB1_1736</name>
</gene>
<dbReference type="InterPro" id="IPR050453">
    <property type="entry name" value="LIM_Homeobox_TF"/>
</dbReference>
<dbReference type="PANTHER" id="PTHR24208:SF166">
    <property type="entry name" value="LIM HOMEOBOX TRANSCRIPTION FACTOR 1 ALPHA, ISOFORM B"/>
    <property type="match status" value="1"/>
</dbReference>
<proteinExistence type="predicted"/>
<evidence type="ECO:0000256" key="4">
    <source>
        <dbReference type="ARBA" id="ARBA00023242"/>
    </source>
</evidence>
<dbReference type="InterPro" id="IPR017970">
    <property type="entry name" value="Homeobox_CS"/>
</dbReference>
<dbReference type="VEuPathDB" id="MicrosporidiaDB:ECANGB1_1736"/>
<dbReference type="OrthoDB" id="6159439at2759"/>
<keyword evidence="9" id="KW-1185">Reference proteome</keyword>
<sequence>MYRKKYSDYVFINDTQEEMQSFCYSSNDQKRARVKLEPEQIGILETSFRSDSKPSAKTKKLLADQLGLPLKNVQVWFQNRRAKQKNDAQRVKLYQRLGRAEDQHAPQPARSKPKVFLDSLNPAEPFYMNQQDDQFGDLVVSPFAFDHDHSSDQSNDFMMSRPYR</sequence>
<accession>A0A1Y1S696</accession>
<evidence type="ECO:0000256" key="1">
    <source>
        <dbReference type="ARBA" id="ARBA00004123"/>
    </source>
</evidence>
<name>A0A1Y1S696_9MICR</name>
<evidence type="ECO:0000256" key="5">
    <source>
        <dbReference type="PROSITE-ProRule" id="PRU00108"/>
    </source>
</evidence>
<dbReference type="GO" id="GO:0000981">
    <property type="term" value="F:DNA-binding transcription factor activity, RNA polymerase II-specific"/>
    <property type="evidence" value="ECO:0007669"/>
    <property type="project" value="InterPro"/>
</dbReference>
<dbReference type="Gene3D" id="1.10.10.60">
    <property type="entry name" value="Homeodomain-like"/>
    <property type="match status" value="1"/>
</dbReference>
<dbReference type="SUPFAM" id="SSF46689">
    <property type="entry name" value="Homeodomain-like"/>
    <property type="match status" value="1"/>
</dbReference>
<comment type="caution">
    <text evidence="8">The sequence shown here is derived from an EMBL/GenBank/DDBJ whole genome shotgun (WGS) entry which is preliminary data.</text>
</comment>
<organism evidence="8 9">
    <name type="scientific">Enterospora canceri</name>
    <dbReference type="NCBI Taxonomy" id="1081671"/>
    <lineage>
        <taxon>Eukaryota</taxon>
        <taxon>Fungi</taxon>
        <taxon>Fungi incertae sedis</taxon>
        <taxon>Microsporidia</taxon>
        <taxon>Enterocytozoonidae</taxon>
        <taxon>Enterospora</taxon>
    </lineage>
</organism>
<evidence type="ECO:0000256" key="6">
    <source>
        <dbReference type="RuleBase" id="RU000682"/>
    </source>
</evidence>
<evidence type="ECO:0000313" key="9">
    <source>
        <dbReference type="Proteomes" id="UP000192639"/>
    </source>
</evidence>
<dbReference type="GO" id="GO:0000977">
    <property type="term" value="F:RNA polymerase II transcription regulatory region sequence-specific DNA binding"/>
    <property type="evidence" value="ECO:0007669"/>
    <property type="project" value="TreeGrafter"/>
</dbReference>
<dbReference type="GO" id="GO:0005634">
    <property type="term" value="C:nucleus"/>
    <property type="evidence" value="ECO:0007669"/>
    <property type="project" value="UniProtKB-SubCell"/>
</dbReference>
<evidence type="ECO:0000313" key="8">
    <source>
        <dbReference type="EMBL" id="ORD93691.1"/>
    </source>
</evidence>
<dbReference type="PROSITE" id="PS50071">
    <property type="entry name" value="HOMEOBOX_2"/>
    <property type="match status" value="1"/>
</dbReference>
<keyword evidence="3 5" id="KW-0371">Homeobox</keyword>
<dbReference type="PANTHER" id="PTHR24208">
    <property type="entry name" value="LIM/HOMEOBOX PROTEIN LHX"/>
    <property type="match status" value="1"/>
</dbReference>
<dbReference type="AlphaFoldDB" id="A0A1Y1S696"/>
<feature type="DNA-binding region" description="Homeobox" evidence="5">
    <location>
        <begin position="29"/>
        <end position="88"/>
    </location>
</feature>
<keyword evidence="2 5" id="KW-0238">DNA-binding</keyword>